<comment type="caution">
    <text evidence="1">The sequence shown here is derived from an EMBL/GenBank/DDBJ whole genome shotgun (WGS) entry which is preliminary data.</text>
</comment>
<dbReference type="Proteomes" id="UP000234865">
    <property type="component" value="Unassembled WGS sequence"/>
</dbReference>
<name>A0A2N5WBS2_LACLL</name>
<sequence>MKINTISDLKEFVTSLEGYDDNIPLAISIKGQAECFAVTPLPFSKAFGQKQPDLVSLQIFRKGLLSEKGGEVYGTKK</sequence>
<dbReference type="EMBL" id="PKRZ01000001">
    <property type="protein sequence ID" value="PLW59690.1"/>
    <property type="molecule type" value="Genomic_DNA"/>
</dbReference>
<dbReference type="RefSeq" id="WP_095586524.1">
    <property type="nucleotide sequence ID" value="NZ_CP191279.1"/>
</dbReference>
<protein>
    <recommendedName>
        <fullName evidence="3">Prophage protein</fullName>
    </recommendedName>
</protein>
<evidence type="ECO:0000313" key="1">
    <source>
        <dbReference type="EMBL" id="PLW59690.1"/>
    </source>
</evidence>
<dbReference type="AlphaFoldDB" id="A0A2N5WBS2"/>
<evidence type="ECO:0008006" key="3">
    <source>
        <dbReference type="Google" id="ProtNLM"/>
    </source>
</evidence>
<gene>
    <name evidence="1" type="ORF">CYU10_000565</name>
</gene>
<proteinExistence type="predicted"/>
<accession>A0A2N5WBS2</accession>
<evidence type="ECO:0000313" key="2">
    <source>
        <dbReference type="Proteomes" id="UP000234865"/>
    </source>
</evidence>
<reference evidence="2" key="1">
    <citation type="submission" date="2016-08" db="EMBL/GenBank/DDBJ databases">
        <title>Comparative genomics of Lactococcus lactis strain WFLU12 isolated from the gastrointestinal tract of wild olive flounder (Paralichythys olivaceus).</title>
        <authorList>
            <person name="Nguyen T.L."/>
            <person name="Kim D.-H."/>
        </authorList>
    </citation>
    <scope>NUCLEOTIDE SEQUENCE [LARGE SCALE GENOMIC DNA]</scope>
    <source>
        <strain evidence="2">WFLU12</strain>
    </source>
</reference>
<organism evidence="1 2">
    <name type="scientific">Lactococcus lactis subsp. lactis</name>
    <name type="common">Streptococcus lactis</name>
    <dbReference type="NCBI Taxonomy" id="1360"/>
    <lineage>
        <taxon>Bacteria</taxon>
        <taxon>Bacillati</taxon>
        <taxon>Bacillota</taxon>
        <taxon>Bacilli</taxon>
        <taxon>Lactobacillales</taxon>
        <taxon>Streptococcaceae</taxon>
        <taxon>Lactococcus</taxon>
    </lineage>
</organism>